<proteinExistence type="predicted"/>
<protein>
    <submittedName>
        <fullName evidence="1">Uncharacterized protein</fullName>
    </submittedName>
</protein>
<gene>
    <name evidence="1" type="ORF">B296_00020231</name>
</gene>
<organism evidence="1 2">
    <name type="scientific">Ensete ventricosum</name>
    <name type="common">Abyssinian banana</name>
    <name type="synonym">Musa ensete</name>
    <dbReference type="NCBI Taxonomy" id="4639"/>
    <lineage>
        <taxon>Eukaryota</taxon>
        <taxon>Viridiplantae</taxon>
        <taxon>Streptophyta</taxon>
        <taxon>Embryophyta</taxon>
        <taxon>Tracheophyta</taxon>
        <taxon>Spermatophyta</taxon>
        <taxon>Magnoliopsida</taxon>
        <taxon>Liliopsida</taxon>
        <taxon>Zingiberales</taxon>
        <taxon>Musaceae</taxon>
        <taxon>Ensete</taxon>
    </lineage>
</organism>
<accession>A0A426ZK93</accession>
<dbReference type="AlphaFoldDB" id="A0A426ZK93"/>
<comment type="caution">
    <text evidence="1">The sequence shown here is derived from an EMBL/GenBank/DDBJ whole genome shotgun (WGS) entry which is preliminary data.</text>
</comment>
<reference evidence="1 2" key="1">
    <citation type="journal article" date="2014" name="Agronomy (Basel)">
        <title>A Draft Genome Sequence for Ensete ventricosum, the Drought-Tolerant Tree Against Hunger.</title>
        <authorList>
            <person name="Harrison J."/>
            <person name="Moore K.A."/>
            <person name="Paszkiewicz K."/>
            <person name="Jones T."/>
            <person name="Grant M."/>
            <person name="Ambacheew D."/>
            <person name="Muzemil S."/>
            <person name="Studholme D.J."/>
        </authorList>
    </citation>
    <scope>NUCLEOTIDE SEQUENCE [LARGE SCALE GENOMIC DNA]</scope>
</reference>
<name>A0A426ZK93_ENSVE</name>
<evidence type="ECO:0000313" key="2">
    <source>
        <dbReference type="Proteomes" id="UP000287651"/>
    </source>
</evidence>
<evidence type="ECO:0000313" key="1">
    <source>
        <dbReference type="EMBL" id="RRT64406.1"/>
    </source>
</evidence>
<dbReference type="EMBL" id="AMZH03006207">
    <property type="protein sequence ID" value="RRT64406.1"/>
    <property type="molecule type" value="Genomic_DNA"/>
</dbReference>
<sequence>MPKPYLKLCEVAPHLTSCSGSRKMMPLHTGHLGLREMVLHGICPLGTHGMTAYGTEPSEMRCALEFTKSKEELREGSSVGSPFVQEIQDKPVSLNFRLPMLEAYDRSSDIMEHIVAFQAQMALYDTFDALMCRTFPTTL</sequence>
<dbReference type="Proteomes" id="UP000287651">
    <property type="component" value="Unassembled WGS sequence"/>
</dbReference>